<organism evidence="1 2">
    <name type="scientific">Anisodus tanguticus</name>
    <dbReference type="NCBI Taxonomy" id="243964"/>
    <lineage>
        <taxon>Eukaryota</taxon>
        <taxon>Viridiplantae</taxon>
        <taxon>Streptophyta</taxon>
        <taxon>Embryophyta</taxon>
        <taxon>Tracheophyta</taxon>
        <taxon>Spermatophyta</taxon>
        <taxon>Magnoliopsida</taxon>
        <taxon>eudicotyledons</taxon>
        <taxon>Gunneridae</taxon>
        <taxon>Pentapetalae</taxon>
        <taxon>asterids</taxon>
        <taxon>lamiids</taxon>
        <taxon>Solanales</taxon>
        <taxon>Solanaceae</taxon>
        <taxon>Solanoideae</taxon>
        <taxon>Hyoscyameae</taxon>
        <taxon>Anisodus</taxon>
    </lineage>
</organism>
<name>A0AAE1SHP2_9SOLA</name>
<comment type="caution">
    <text evidence="1">The sequence shown here is derived from an EMBL/GenBank/DDBJ whole genome shotgun (WGS) entry which is preliminary data.</text>
</comment>
<gene>
    <name evidence="1" type="ORF">RND71_009259</name>
</gene>
<dbReference type="AlphaFoldDB" id="A0AAE1SHP2"/>
<dbReference type="Proteomes" id="UP001291623">
    <property type="component" value="Unassembled WGS sequence"/>
</dbReference>
<accession>A0AAE1SHP2</accession>
<dbReference type="EMBL" id="JAVYJV010000005">
    <property type="protein sequence ID" value="KAK4369784.1"/>
    <property type="molecule type" value="Genomic_DNA"/>
</dbReference>
<evidence type="ECO:0000313" key="1">
    <source>
        <dbReference type="EMBL" id="KAK4369784.1"/>
    </source>
</evidence>
<reference evidence="1" key="1">
    <citation type="submission" date="2023-12" db="EMBL/GenBank/DDBJ databases">
        <title>Genome assembly of Anisodus tanguticus.</title>
        <authorList>
            <person name="Wang Y.-J."/>
        </authorList>
    </citation>
    <scope>NUCLEOTIDE SEQUENCE</scope>
    <source>
        <strain evidence="1">KB-2021</strain>
        <tissue evidence="1">Leaf</tissue>
    </source>
</reference>
<keyword evidence="2" id="KW-1185">Reference proteome</keyword>
<protein>
    <submittedName>
        <fullName evidence="1">Uncharacterized protein</fullName>
    </submittedName>
</protein>
<evidence type="ECO:0000313" key="2">
    <source>
        <dbReference type="Proteomes" id="UP001291623"/>
    </source>
</evidence>
<sequence>MERYEFTQDSSPKTVCDVDDIVGPEPTKSHIIAQISSEPGDFREVLGLRSFVLKDLSLIKCYQQYCLKT</sequence>
<proteinExistence type="predicted"/>